<feature type="region of interest" description="Disordered" evidence="1">
    <location>
        <begin position="305"/>
        <end position="400"/>
    </location>
</feature>
<dbReference type="AlphaFoldDB" id="A0AAD7E1D9"/>
<dbReference type="EMBL" id="JARKIB010000508">
    <property type="protein sequence ID" value="KAJ7702901.1"/>
    <property type="molecule type" value="Genomic_DNA"/>
</dbReference>
<dbReference type="Gene3D" id="2.40.70.10">
    <property type="entry name" value="Acid Proteases"/>
    <property type="match status" value="1"/>
</dbReference>
<comment type="caution">
    <text evidence="2">The sequence shown here is derived from an EMBL/GenBank/DDBJ whole genome shotgun (WGS) entry which is preliminary data.</text>
</comment>
<evidence type="ECO:0000313" key="2">
    <source>
        <dbReference type="EMBL" id="KAJ7702901.1"/>
    </source>
</evidence>
<dbReference type="CDD" id="cd00303">
    <property type="entry name" value="retropepsin_like"/>
    <property type="match status" value="1"/>
</dbReference>
<dbReference type="InterPro" id="IPR021109">
    <property type="entry name" value="Peptidase_aspartic_dom_sf"/>
</dbReference>
<gene>
    <name evidence="2" type="ORF">B0H16DRAFT_1748084</name>
</gene>
<name>A0AAD7E1D9_9AGAR</name>
<feature type="region of interest" description="Disordered" evidence="1">
    <location>
        <begin position="427"/>
        <end position="458"/>
    </location>
</feature>
<sequence>MAAQRIANSYAEDDYPDEQGGTGEELESWGGSQFDADDAAHPKNAPDLADLIAFSEDKGGARVAAMRLQYFSMRIARSAPENARWDHPMALITERSDLFSSSARVDMERLHQHRKRLGEPPFTKEEEANRLRELVLAPEYPFGNETTFTEIVHAFQVRQGDNPWSRATTQEWDAILLLDEAEHVQDASTRNWVSRRGNTPFVSSVLLAQNRSTLVSEADHFISVISINTRVCSQAITLANESHDALTVLARCAAPLRPQVTPVLDHDINRSIVEEMEALAASIDLDTPRQNALLTVIEDELHRRGSVNAASDDYNGDPPMEDLNPDADEDSDAEDPPGNTDTDRGKSDPPSPDAPSGDEEGASEYPPPGFSPPLQYSSDPEDAHQERDSPLPLMNVGTATDEPGPSWLTIVDFSFNGIGFLLHDDAGQPYTSHSNPPEFEERGSSPAGPDSDDELWRQMPTPSESLMELPQAQNLQDGPSISLNAQRLVWPDEPFADPGLSAQQERVERLLDEHPEDKVAWILGVGCDDGDRFLSALDTYGTDDGLLGPEHSPAANLDSDKEIVLVDTCHQEAEPRPEVECLLRSLVMFTSDTAEVYSTFVDHAGRLYFTSAPLPANHPFCPENRIAHSVAMDLAVRERAADLNANVFIIREQFSWRHSGQEPTRTRFEYTNEEPRLFPGRAIHERVAAHSLDSDDEDALPGSRVRTMAQRVEHMASVNRQDAPRVGLTEQPSRLPKDIMCLTAEVEIGGSKSYMLFNTGSNMDSLTPEYARATNCRMFKLEEQVTLQLGCVGSQSRINYGAHAPINFGGIKGHTYFDLVNLDRYNAMIGMPFMIKHSLVLNFGKREVRFPNGRVLATLTLGNETRLLTNREQERAPCSNKATASSTPPL</sequence>
<dbReference type="SUPFAM" id="SSF50630">
    <property type="entry name" value="Acid proteases"/>
    <property type="match status" value="1"/>
</dbReference>
<feature type="region of interest" description="Disordered" evidence="1">
    <location>
        <begin position="1"/>
        <end position="42"/>
    </location>
</feature>
<proteinExistence type="predicted"/>
<organism evidence="2 3">
    <name type="scientific">Mycena metata</name>
    <dbReference type="NCBI Taxonomy" id="1033252"/>
    <lineage>
        <taxon>Eukaryota</taxon>
        <taxon>Fungi</taxon>
        <taxon>Dikarya</taxon>
        <taxon>Basidiomycota</taxon>
        <taxon>Agaricomycotina</taxon>
        <taxon>Agaricomycetes</taxon>
        <taxon>Agaricomycetidae</taxon>
        <taxon>Agaricales</taxon>
        <taxon>Marasmiineae</taxon>
        <taxon>Mycenaceae</taxon>
        <taxon>Mycena</taxon>
    </lineage>
</organism>
<feature type="compositionally biased region" description="Polar residues" evidence="1">
    <location>
        <begin position="880"/>
        <end position="890"/>
    </location>
</feature>
<feature type="compositionally biased region" description="Acidic residues" evidence="1">
    <location>
        <begin position="319"/>
        <end position="335"/>
    </location>
</feature>
<feature type="region of interest" description="Disordered" evidence="1">
    <location>
        <begin position="870"/>
        <end position="890"/>
    </location>
</feature>
<reference evidence="2" key="1">
    <citation type="submission" date="2023-03" db="EMBL/GenBank/DDBJ databases">
        <title>Massive genome expansion in bonnet fungi (Mycena s.s.) driven by repeated elements and novel gene families across ecological guilds.</title>
        <authorList>
            <consortium name="Lawrence Berkeley National Laboratory"/>
            <person name="Harder C.B."/>
            <person name="Miyauchi S."/>
            <person name="Viragh M."/>
            <person name="Kuo A."/>
            <person name="Thoen E."/>
            <person name="Andreopoulos B."/>
            <person name="Lu D."/>
            <person name="Skrede I."/>
            <person name="Drula E."/>
            <person name="Henrissat B."/>
            <person name="Morin E."/>
            <person name="Kohler A."/>
            <person name="Barry K."/>
            <person name="LaButti K."/>
            <person name="Morin E."/>
            <person name="Salamov A."/>
            <person name="Lipzen A."/>
            <person name="Mereny Z."/>
            <person name="Hegedus B."/>
            <person name="Baldrian P."/>
            <person name="Stursova M."/>
            <person name="Weitz H."/>
            <person name="Taylor A."/>
            <person name="Grigoriev I.V."/>
            <person name="Nagy L.G."/>
            <person name="Martin F."/>
            <person name="Kauserud H."/>
        </authorList>
    </citation>
    <scope>NUCLEOTIDE SEQUENCE</scope>
    <source>
        <strain evidence="2">CBHHK182m</strain>
    </source>
</reference>
<evidence type="ECO:0000256" key="1">
    <source>
        <dbReference type="SAM" id="MobiDB-lite"/>
    </source>
</evidence>
<dbReference type="Proteomes" id="UP001215598">
    <property type="component" value="Unassembled WGS sequence"/>
</dbReference>
<protein>
    <submittedName>
        <fullName evidence="2">Uncharacterized protein</fullName>
    </submittedName>
</protein>
<accession>A0AAD7E1D9</accession>
<keyword evidence="3" id="KW-1185">Reference proteome</keyword>
<evidence type="ECO:0000313" key="3">
    <source>
        <dbReference type="Proteomes" id="UP001215598"/>
    </source>
</evidence>